<evidence type="ECO:0000259" key="5">
    <source>
        <dbReference type="PROSITE" id="PS50110"/>
    </source>
</evidence>
<dbReference type="InterPro" id="IPR001789">
    <property type="entry name" value="Sig_transdc_resp-reg_receiver"/>
</dbReference>
<protein>
    <submittedName>
        <fullName evidence="6">DNA-binding response regulator</fullName>
    </submittedName>
</protein>
<dbReference type="OrthoDB" id="9808843at2"/>
<dbReference type="PROSITE" id="PS50043">
    <property type="entry name" value="HTH_LUXR_2"/>
    <property type="match status" value="1"/>
</dbReference>
<feature type="domain" description="Response regulatory" evidence="5">
    <location>
        <begin position="1"/>
        <end position="101"/>
    </location>
</feature>
<dbReference type="CDD" id="cd17535">
    <property type="entry name" value="REC_NarL-like"/>
    <property type="match status" value="1"/>
</dbReference>
<evidence type="ECO:0000256" key="2">
    <source>
        <dbReference type="ARBA" id="ARBA00023125"/>
    </source>
</evidence>
<dbReference type="PROSITE" id="PS00622">
    <property type="entry name" value="HTH_LUXR_1"/>
    <property type="match status" value="1"/>
</dbReference>
<organism evidence="6 7">
    <name type="scientific">Flexivirga caeni</name>
    <dbReference type="NCBI Taxonomy" id="2294115"/>
    <lineage>
        <taxon>Bacteria</taxon>
        <taxon>Bacillati</taxon>
        <taxon>Actinomycetota</taxon>
        <taxon>Actinomycetes</taxon>
        <taxon>Micrococcales</taxon>
        <taxon>Dermacoccaceae</taxon>
        <taxon>Flexivirga</taxon>
    </lineage>
</organism>
<dbReference type="Gene3D" id="3.40.50.2300">
    <property type="match status" value="1"/>
</dbReference>
<accession>A0A3M9MCM2</accession>
<dbReference type="PRINTS" id="PR00038">
    <property type="entry name" value="HTHLUXR"/>
</dbReference>
<dbReference type="GO" id="GO:0006355">
    <property type="term" value="P:regulation of DNA-templated transcription"/>
    <property type="evidence" value="ECO:0007669"/>
    <property type="project" value="InterPro"/>
</dbReference>
<dbReference type="InterPro" id="IPR058245">
    <property type="entry name" value="NreC/VraR/RcsB-like_REC"/>
</dbReference>
<evidence type="ECO:0000256" key="3">
    <source>
        <dbReference type="PROSITE-ProRule" id="PRU00169"/>
    </source>
</evidence>
<dbReference type="InterPro" id="IPR011006">
    <property type="entry name" value="CheY-like_superfamily"/>
</dbReference>
<proteinExistence type="predicted"/>
<dbReference type="InterPro" id="IPR000792">
    <property type="entry name" value="Tscrpt_reg_LuxR_C"/>
</dbReference>
<dbReference type="Pfam" id="PF00072">
    <property type="entry name" value="Response_reg"/>
    <property type="match status" value="1"/>
</dbReference>
<dbReference type="PANTHER" id="PTHR43214:SF37">
    <property type="entry name" value="TRANSCRIPTIONAL REGULATORY PROTEIN YDFI"/>
    <property type="match status" value="1"/>
</dbReference>
<dbReference type="SUPFAM" id="SSF52172">
    <property type="entry name" value="CheY-like"/>
    <property type="match status" value="1"/>
</dbReference>
<dbReference type="Pfam" id="PF00196">
    <property type="entry name" value="GerE"/>
    <property type="match status" value="1"/>
</dbReference>
<dbReference type="AlphaFoldDB" id="A0A3M9MCM2"/>
<keyword evidence="7" id="KW-1185">Reference proteome</keyword>
<feature type="domain" description="HTH luxR-type" evidence="4">
    <location>
        <begin position="130"/>
        <end position="195"/>
    </location>
</feature>
<dbReference type="CDD" id="cd06170">
    <property type="entry name" value="LuxR_C_like"/>
    <property type="match status" value="1"/>
</dbReference>
<dbReference type="InterPro" id="IPR039420">
    <property type="entry name" value="WalR-like"/>
</dbReference>
<dbReference type="GO" id="GO:0000160">
    <property type="term" value="P:phosphorelay signal transduction system"/>
    <property type="evidence" value="ECO:0007669"/>
    <property type="project" value="InterPro"/>
</dbReference>
<reference evidence="6 7" key="1">
    <citation type="submission" date="2018-11" db="EMBL/GenBank/DDBJ databases">
        <title>Draft genome of Simplicispira Flexivirga sp. BO-16.</title>
        <authorList>
            <person name="Im W.T."/>
        </authorList>
    </citation>
    <scope>NUCLEOTIDE SEQUENCE [LARGE SCALE GENOMIC DNA]</scope>
    <source>
        <strain evidence="6 7">BO-16</strain>
    </source>
</reference>
<dbReference type="PROSITE" id="PS50110">
    <property type="entry name" value="RESPONSE_REGULATORY"/>
    <property type="match status" value="1"/>
</dbReference>
<evidence type="ECO:0000256" key="1">
    <source>
        <dbReference type="ARBA" id="ARBA00022553"/>
    </source>
</evidence>
<name>A0A3M9MCM2_9MICO</name>
<evidence type="ECO:0000259" key="4">
    <source>
        <dbReference type="PROSITE" id="PS50043"/>
    </source>
</evidence>
<dbReference type="Proteomes" id="UP000271678">
    <property type="component" value="Unassembled WGS sequence"/>
</dbReference>
<gene>
    <name evidence="6" type="ORF">EFY87_07090</name>
</gene>
<dbReference type="SMART" id="SM00421">
    <property type="entry name" value="HTH_LUXR"/>
    <property type="match status" value="1"/>
</dbReference>
<evidence type="ECO:0000313" key="6">
    <source>
        <dbReference type="EMBL" id="RNI23309.1"/>
    </source>
</evidence>
<keyword evidence="1 3" id="KW-0597">Phosphoprotein</keyword>
<dbReference type="SUPFAM" id="SSF46894">
    <property type="entry name" value="C-terminal effector domain of the bipartite response regulators"/>
    <property type="match status" value="1"/>
</dbReference>
<dbReference type="GO" id="GO:0003677">
    <property type="term" value="F:DNA binding"/>
    <property type="evidence" value="ECO:0007669"/>
    <property type="project" value="UniProtKB-KW"/>
</dbReference>
<evidence type="ECO:0000313" key="7">
    <source>
        <dbReference type="Proteomes" id="UP000271678"/>
    </source>
</evidence>
<dbReference type="InterPro" id="IPR016032">
    <property type="entry name" value="Sig_transdc_resp-reg_C-effctor"/>
</dbReference>
<comment type="caution">
    <text evidence="6">The sequence shown here is derived from an EMBL/GenBank/DDBJ whole genome shotgun (WGS) entry which is preliminary data.</text>
</comment>
<dbReference type="SMART" id="SM00448">
    <property type="entry name" value="REC"/>
    <property type="match status" value="1"/>
</dbReference>
<dbReference type="EMBL" id="RJJQ01000005">
    <property type="protein sequence ID" value="RNI23309.1"/>
    <property type="molecule type" value="Genomic_DNA"/>
</dbReference>
<sequence length="201" mass="21409">MILELEDDIVVVGEAGSAAQAVRETIELQPDVVVLDIYLPDGSGIEVCRQISERLPDTQVLMLSASEDDADLLEAVKAGALGYLLKDVAPDTLARSIRATAAGRAEVSARLAPALMSGLSAVVRGAPAGGAGRIDELTAREREVLTLLARGWSNRRVAEELFIAENTVKNHVRSILDKLQLGSRTEAATYAVRSGLVDELH</sequence>
<keyword evidence="2 6" id="KW-0238">DNA-binding</keyword>
<feature type="modified residue" description="4-aspartylphosphate" evidence="3">
    <location>
        <position position="36"/>
    </location>
</feature>
<dbReference type="PANTHER" id="PTHR43214">
    <property type="entry name" value="TWO-COMPONENT RESPONSE REGULATOR"/>
    <property type="match status" value="1"/>
</dbReference>